<dbReference type="OrthoDB" id="1452at2759"/>
<dbReference type="AlphaFoldDB" id="A0A835PMP1"/>
<proteinExistence type="predicted"/>
<organism evidence="1 2">
    <name type="scientific">Vanilla planifolia</name>
    <name type="common">Vanilla</name>
    <dbReference type="NCBI Taxonomy" id="51239"/>
    <lineage>
        <taxon>Eukaryota</taxon>
        <taxon>Viridiplantae</taxon>
        <taxon>Streptophyta</taxon>
        <taxon>Embryophyta</taxon>
        <taxon>Tracheophyta</taxon>
        <taxon>Spermatophyta</taxon>
        <taxon>Magnoliopsida</taxon>
        <taxon>Liliopsida</taxon>
        <taxon>Asparagales</taxon>
        <taxon>Orchidaceae</taxon>
        <taxon>Vanilloideae</taxon>
        <taxon>Vanilleae</taxon>
        <taxon>Vanilla</taxon>
    </lineage>
</organism>
<dbReference type="PANTHER" id="PTHR36770">
    <property type="entry name" value="PHOTOSYSTEM I ASSEMBLY FACTOR PSA3, CHLOROPLASTIC"/>
    <property type="match status" value="1"/>
</dbReference>
<dbReference type="PANTHER" id="PTHR36770:SF1">
    <property type="entry name" value="PHOTOSYSTEM I ASSEMBLY FACTOR PSA3, CHLOROPLASTIC"/>
    <property type="match status" value="1"/>
</dbReference>
<gene>
    <name evidence="1" type="ORF">HPP92_024318</name>
</gene>
<keyword evidence="2" id="KW-1185">Reference proteome</keyword>
<reference evidence="1 2" key="1">
    <citation type="journal article" date="2020" name="Nat. Food">
        <title>A phased Vanilla planifolia genome enables genetic improvement of flavour and production.</title>
        <authorList>
            <person name="Hasing T."/>
            <person name="Tang H."/>
            <person name="Brym M."/>
            <person name="Khazi F."/>
            <person name="Huang T."/>
            <person name="Chambers A.H."/>
        </authorList>
    </citation>
    <scope>NUCLEOTIDE SEQUENCE [LARGE SCALE GENOMIC DNA]</scope>
    <source>
        <tissue evidence="1">Leaf</tissue>
    </source>
</reference>
<dbReference type="GO" id="GO:0048564">
    <property type="term" value="P:photosystem I assembly"/>
    <property type="evidence" value="ECO:0007669"/>
    <property type="project" value="InterPro"/>
</dbReference>
<accession>A0A835PMP1</accession>
<evidence type="ECO:0000313" key="1">
    <source>
        <dbReference type="EMBL" id="KAG0455026.1"/>
    </source>
</evidence>
<dbReference type="Proteomes" id="UP000636800">
    <property type="component" value="Chromosome 13"/>
</dbReference>
<name>A0A835PMP1_VANPL</name>
<sequence>MPMGRPAANLTPRLSSSLIPTASAAVVCVGRRRVRSFRRGRFAPGVAVAYIERNPNSLTALASKVIGSLPVVGLLVRIFSEEGGIGDDLIDFAEFRRRVGKKCSVIDSRAFVEFKERRGPAGDPFHVLLCCWLVAIGAGLLKSEEIFEGVARLRISNDIEFEEETFLDAMRTAKQIERADSVRACEKGKAEVCCSGNSMVVLVEKAVEAIYVCCFGKDPIEEEDVRLLCVMLNAVFPSVERAEIEERVNSIASQIAEGQRPSFSELKPLSKEAMQRQMNELELLNQRSKEITDTSSFMLCIILTLFKEDVYYVFGCAY</sequence>
<protein>
    <submittedName>
        <fullName evidence="1">Uncharacterized protein</fullName>
    </submittedName>
</protein>
<dbReference type="InterPro" id="IPR037736">
    <property type="entry name" value="PSA3"/>
</dbReference>
<dbReference type="EMBL" id="JADCNL010000013">
    <property type="protein sequence ID" value="KAG0455026.1"/>
    <property type="molecule type" value="Genomic_DNA"/>
</dbReference>
<evidence type="ECO:0000313" key="2">
    <source>
        <dbReference type="Proteomes" id="UP000636800"/>
    </source>
</evidence>
<comment type="caution">
    <text evidence="1">The sequence shown here is derived from an EMBL/GenBank/DDBJ whole genome shotgun (WGS) entry which is preliminary data.</text>
</comment>